<organism evidence="2 3">
    <name type="scientific">Fusarium xylarioides</name>
    <dbReference type="NCBI Taxonomy" id="221167"/>
    <lineage>
        <taxon>Eukaryota</taxon>
        <taxon>Fungi</taxon>
        <taxon>Dikarya</taxon>
        <taxon>Ascomycota</taxon>
        <taxon>Pezizomycotina</taxon>
        <taxon>Sordariomycetes</taxon>
        <taxon>Hypocreomycetidae</taxon>
        <taxon>Hypocreales</taxon>
        <taxon>Nectriaceae</taxon>
        <taxon>Fusarium</taxon>
        <taxon>Fusarium fujikuroi species complex</taxon>
    </lineage>
</organism>
<feature type="region of interest" description="Disordered" evidence="1">
    <location>
        <begin position="94"/>
        <end position="135"/>
    </location>
</feature>
<dbReference type="Proteomes" id="UP000750502">
    <property type="component" value="Unassembled WGS sequence"/>
</dbReference>
<reference evidence="2" key="1">
    <citation type="journal article" date="2020" name="bioRxiv">
        <title>Historical genomics reveals the evolutionary mechanisms behind multiple outbreaks of the host-specific coffee wilt pathogen Fusarium xylarioides.</title>
        <authorList>
            <person name="Peck D."/>
            <person name="Nowell R.W."/>
            <person name="Flood J."/>
            <person name="Ryan M.J."/>
            <person name="Barraclough T.G."/>
        </authorList>
    </citation>
    <scope>NUCLEOTIDE SEQUENCE</scope>
    <source>
        <strain evidence="2">IMI 127659i</strain>
    </source>
</reference>
<protein>
    <submittedName>
        <fullName evidence="2">Uncharacterized protein</fullName>
    </submittedName>
</protein>
<comment type="caution">
    <text evidence="2">The sequence shown here is derived from an EMBL/GenBank/DDBJ whole genome shotgun (WGS) entry which is preliminary data.</text>
</comment>
<dbReference type="EMBL" id="JADFTT010000043">
    <property type="protein sequence ID" value="KAG5771182.1"/>
    <property type="molecule type" value="Genomic_DNA"/>
</dbReference>
<evidence type="ECO:0000313" key="3">
    <source>
        <dbReference type="Proteomes" id="UP000750502"/>
    </source>
</evidence>
<gene>
    <name evidence="2" type="ORF">H9Q72_002175</name>
</gene>
<reference evidence="2" key="2">
    <citation type="submission" date="2020-10" db="EMBL/GenBank/DDBJ databases">
        <authorList>
            <person name="Peck L.D."/>
            <person name="Nowell R.W."/>
            <person name="Flood J."/>
            <person name="Ryan M.J."/>
            <person name="Barraclough T.G."/>
        </authorList>
    </citation>
    <scope>NUCLEOTIDE SEQUENCE</scope>
    <source>
        <strain evidence="2">IMI 127659i</strain>
    </source>
</reference>
<feature type="compositionally biased region" description="Basic and acidic residues" evidence="1">
    <location>
        <begin position="94"/>
        <end position="127"/>
    </location>
</feature>
<name>A0A9P7LDM6_9HYPO</name>
<proteinExistence type="predicted"/>
<evidence type="ECO:0000313" key="2">
    <source>
        <dbReference type="EMBL" id="KAG5771182.1"/>
    </source>
</evidence>
<evidence type="ECO:0000256" key="1">
    <source>
        <dbReference type="SAM" id="MobiDB-lite"/>
    </source>
</evidence>
<sequence>MPNKRSTVQFSSVPLAQRITSVSSDTRSRNAPSFKNTGTLSHATEMVAWLKSRAEAREKERLALVAQVAALDTQIQKDIDDAANWSLKAEKLAAKEAESSSIEDRFEEALRKKKEEETKPEETKPEEAEAEANDD</sequence>
<dbReference type="AlphaFoldDB" id="A0A9P7LDM6"/>
<keyword evidence="3" id="KW-1185">Reference proteome</keyword>
<accession>A0A9P7LDM6</accession>
<dbReference type="OrthoDB" id="5106981at2759"/>